<gene>
    <name evidence="7" type="ORF">SAMN04489737_1381</name>
</gene>
<dbReference type="Gene3D" id="3.10.290.10">
    <property type="entry name" value="RNA-binding S4 domain"/>
    <property type="match status" value="1"/>
</dbReference>
<dbReference type="GO" id="GO:0003723">
    <property type="term" value="F:RNA binding"/>
    <property type="evidence" value="ECO:0007669"/>
    <property type="project" value="UniProtKB-KW"/>
</dbReference>
<dbReference type="InterPro" id="IPR018496">
    <property type="entry name" value="PsdUridine_synth_RsuA/RluB_CS"/>
</dbReference>
<dbReference type="Pfam" id="PF00849">
    <property type="entry name" value="PseudoU_synth_2"/>
    <property type="match status" value="1"/>
</dbReference>
<dbReference type="AlphaFoldDB" id="A0A1H2LJU4"/>
<evidence type="ECO:0000256" key="3">
    <source>
        <dbReference type="ARBA" id="ARBA00023235"/>
    </source>
</evidence>
<dbReference type="OrthoDB" id="9807213at2"/>
<dbReference type="Gene3D" id="3.30.70.1560">
    <property type="entry name" value="Alpha-L RNA-binding motif"/>
    <property type="match status" value="1"/>
</dbReference>
<dbReference type="GeneID" id="65345112"/>
<comment type="similarity">
    <text evidence="2 5">Belongs to the pseudouridine synthase RsuA family.</text>
</comment>
<dbReference type="STRING" id="131112.SAMN04489737_1381"/>
<evidence type="ECO:0000259" key="6">
    <source>
        <dbReference type="SMART" id="SM00363"/>
    </source>
</evidence>
<name>A0A1H2LJU4_9ACTO</name>
<protein>
    <recommendedName>
        <fullName evidence="5">Pseudouridine synthase</fullName>
        <ecNumber evidence="5">5.4.99.-</ecNumber>
    </recommendedName>
</protein>
<evidence type="ECO:0000256" key="5">
    <source>
        <dbReference type="RuleBase" id="RU003887"/>
    </source>
</evidence>
<dbReference type="RefSeq" id="WP_091281440.1">
    <property type="nucleotide sequence ID" value="NZ_JABAOR010000005.1"/>
</dbReference>
<dbReference type="GO" id="GO:0000455">
    <property type="term" value="P:enzyme-directed rRNA pseudouridine synthesis"/>
    <property type="evidence" value="ECO:0007669"/>
    <property type="project" value="UniProtKB-ARBA"/>
</dbReference>
<dbReference type="SMART" id="SM00363">
    <property type="entry name" value="S4"/>
    <property type="match status" value="1"/>
</dbReference>
<comment type="catalytic activity">
    <reaction evidence="1">
        <text>a uridine in RNA = a pseudouridine in RNA</text>
        <dbReference type="Rhea" id="RHEA:48348"/>
        <dbReference type="Rhea" id="RHEA-COMP:12068"/>
        <dbReference type="Rhea" id="RHEA-COMP:12069"/>
        <dbReference type="ChEBI" id="CHEBI:65314"/>
        <dbReference type="ChEBI" id="CHEBI:65315"/>
    </reaction>
</comment>
<dbReference type="FunFam" id="3.10.290.10:FF:000003">
    <property type="entry name" value="Pseudouridine synthase"/>
    <property type="match status" value="1"/>
</dbReference>
<dbReference type="InterPro" id="IPR036986">
    <property type="entry name" value="S4_RNA-bd_sf"/>
</dbReference>
<evidence type="ECO:0000256" key="2">
    <source>
        <dbReference type="ARBA" id="ARBA00008348"/>
    </source>
</evidence>
<dbReference type="EC" id="5.4.99.-" evidence="5"/>
<dbReference type="GO" id="GO:0120159">
    <property type="term" value="F:rRNA pseudouridine synthase activity"/>
    <property type="evidence" value="ECO:0007669"/>
    <property type="project" value="UniProtKB-ARBA"/>
</dbReference>
<feature type="domain" description="RNA-binding S4" evidence="6">
    <location>
        <begin position="14"/>
        <end position="73"/>
    </location>
</feature>
<dbReference type="InterPro" id="IPR006145">
    <property type="entry name" value="PsdUridine_synth_RsuA/RluA"/>
</dbReference>
<evidence type="ECO:0000256" key="4">
    <source>
        <dbReference type="PROSITE-ProRule" id="PRU00182"/>
    </source>
</evidence>
<evidence type="ECO:0000313" key="7">
    <source>
        <dbReference type="EMBL" id="SDU81005.1"/>
    </source>
</evidence>
<dbReference type="PROSITE" id="PS50889">
    <property type="entry name" value="S4"/>
    <property type="match status" value="1"/>
</dbReference>
<dbReference type="PANTHER" id="PTHR47683">
    <property type="entry name" value="PSEUDOURIDINE SYNTHASE FAMILY PROTEIN-RELATED"/>
    <property type="match status" value="1"/>
</dbReference>
<dbReference type="InterPro" id="IPR002942">
    <property type="entry name" value="S4_RNA-bd"/>
</dbReference>
<evidence type="ECO:0000256" key="1">
    <source>
        <dbReference type="ARBA" id="ARBA00000073"/>
    </source>
</evidence>
<keyword evidence="8" id="KW-1185">Reference proteome</keyword>
<dbReference type="SUPFAM" id="SSF55174">
    <property type="entry name" value="Alpha-L RNA-binding motif"/>
    <property type="match status" value="1"/>
</dbReference>
<evidence type="ECO:0000313" key="8">
    <source>
        <dbReference type="Proteomes" id="UP000214355"/>
    </source>
</evidence>
<dbReference type="InterPro" id="IPR042092">
    <property type="entry name" value="PsdUridine_s_RsuA/RluB/E/F_cat"/>
</dbReference>
<reference evidence="8" key="1">
    <citation type="submission" date="2016-10" db="EMBL/GenBank/DDBJ databases">
        <authorList>
            <person name="Varghese N."/>
            <person name="Submissions S."/>
        </authorList>
    </citation>
    <scope>NUCLEOTIDE SEQUENCE [LARGE SCALE GENOMIC DNA]</scope>
    <source>
        <strain evidence="8">DSM 10002</strain>
    </source>
</reference>
<dbReference type="Gene3D" id="3.30.70.580">
    <property type="entry name" value="Pseudouridine synthase I, catalytic domain, N-terminal subdomain"/>
    <property type="match status" value="1"/>
</dbReference>
<dbReference type="Pfam" id="PF01479">
    <property type="entry name" value="S4"/>
    <property type="match status" value="1"/>
</dbReference>
<dbReference type="Proteomes" id="UP000214355">
    <property type="component" value="Chromosome I"/>
</dbReference>
<dbReference type="CDD" id="cd02870">
    <property type="entry name" value="PseudoU_synth_RsuA_like"/>
    <property type="match status" value="1"/>
</dbReference>
<keyword evidence="4" id="KW-0694">RNA-binding</keyword>
<dbReference type="InterPro" id="IPR020094">
    <property type="entry name" value="TruA/RsuA/RluB/E/F_N"/>
</dbReference>
<dbReference type="PANTHER" id="PTHR47683:SF2">
    <property type="entry name" value="RNA-BINDING S4 DOMAIN-CONTAINING PROTEIN"/>
    <property type="match status" value="1"/>
</dbReference>
<dbReference type="InterPro" id="IPR050343">
    <property type="entry name" value="RsuA_PseudoU_synthase"/>
</dbReference>
<accession>A0A1H2LJU4</accession>
<dbReference type="NCBIfam" id="TIGR00093">
    <property type="entry name" value="pseudouridine synthase"/>
    <property type="match status" value="1"/>
</dbReference>
<dbReference type="InterPro" id="IPR000748">
    <property type="entry name" value="PsdUridine_synth_RsuA/RluB/E/F"/>
</dbReference>
<dbReference type="CDD" id="cd00165">
    <property type="entry name" value="S4"/>
    <property type="match status" value="1"/>
</dbReference>
<organism evidence="7 8">
    <name type="scientific">Arcanobacterium phocae</name>
    <dbReference type="NCBI Taxonomy" id="131112"/>
    <lineage>
        <taxon>Bacteria</taxon>
        <taxon>Bacillati</taxon>
        <taxon>Actinomycetota</taxon>
        <taxon>Actinomycetes</taxon>
        <taxon>Actinomycetales</taxon>
        <taxon>Actinomycetaceae</taxon>
        <taxon>Arcanobacterium</taxon>
    </lineage>
</organism>
<proteinExistence type="inferred from homology"/>
<dbReference type="SUPFAM" id="SSF55120">
    <property type="entry name" value="Pseudouridine synthase"/>
    <property type="match status" value="1"/>
</dbReference>
<dbReference type="EMBL" id="LT629804">
    <property type="protein sequence ID" value="SDU81005.1"/>
    <property type="molecule type" value="Genomic_DNA"/>
</dbReference>
<sequence length="251" mass="27756">MSRKTQDLHDPTGERLQKVLAHAGVASRRAAEDMIQAGRVSVDGVIVRQLGIRVDPKSAVIHVDGDRVQLDQDLITVALYKPPGVVSTMSDDQGRKTLADFVEDYPQRLVHVGRLDIDTEGLILLSNDGELVHRLTHPSYEVPKTYIARVEGSVTRGLQKVMEKGITLEDGPVHADRFIIREVARKNSIVEITLHSGRNRVVRRMMEEVGHPVMELVRMQFGNIVAGHLKPGQVRQIAGSELGALMSMVGM</sequence>
<dbReference type="PROSITE" id="PS01149">
    <property type="entry name" value="PSI_RSU"/>
    <property type="match status" value="1"/>
</dbReference>
<keyword evidence="3 5" id="KW-0413">Isomerase</keyword>
<dbReference type="InterPro" id="IPR020103">
    <property type="entry name" value="PsdUridine_synth_cat_dom_sf"/>
</dbReference>